<proteinExistence type="predicted"/>
<dbReference type="PROSITE" id="PS50097">
    <property type="entry name" value="BTB"/>
    <property type="match status" value="1"/>
</dbReference>
<feature type="domain" description="BTB" evidence="4">
    <location>
        <begin position="348"/>
        <end position="408"/>
    </location>
</feature>
<reference evidence="6" key="1">
    <citation type="submission" date="2022-08" db="EMBL/GenBank/DDBJ databases">
        <title>Novel sulfate-reducing endosymbionts in the free-living metamonad Anaeramoeba.</title>
        <authorList>
            <person name="Jerlstrom-Hultqvist J."/>
            <person name="Cepicka I."/>
            <person name="Gallot-Lavallee L."/>
            <person name="Salas-Leiva D."/>
            <person name="Curtis B.A."/>
            <person name="Zahonova K."/>
            <person name="Pipaliya S."/>
            <person name="Dacks J."/>
            <person name="Roger A.J."/>
        </authorList>
    </citation>
    <scope>NUCLEOTIDE SEQUENCE</scope>
    <source>
        <strain evidence="6">Schooner1</strain>
    </source>
</reference>
<dbReference type="SMART" id="SM00225">
    <property type="entry name" value="BTB"/>
    <property type="match status" value="1"/>
</dbReference>
<dbReference type="PANTHER" id="PTHR24171">
    <property type="entry name" value="ANKYRIN REPEAT DOMAIN-CONTAINING PROTEIN 39-RELATED"/>
    <property type="match status" value="1"/>
</dbReference>
<dbReference type="Proteomes" id="UP001150062">
    <property type="component" value="Unassembled WGS sequence"/>
</dbReference>
<evidence type="ECO:0000313" key="5">
    <source>
        <dbReference type="EMBL" id="KAJ3436349.1"/>
    </source>
</evidence>
<dbReference type="Gene3D" id="1.25.40.20">
    <property type="entry name" value="Ankyrin repeat-containing domain"/>
    <property type="match status" value="1"/>
</dbReference>
<dbReference type="Proteomes" id="UP001146793">
    <property type="component" value="Unassembled WGS sequence"/>
</dbReference>
<name>A0AAV7Z3G2_9EUKA</name>
<gene>
    <name evidence="5" type="ORF">M0812_18406</name>
    <name evidence="6" type="ORF">M0813_21099</name>
</gene>
<evidence type="ECO:0000313" key="7">
    <source>
        <dbReference type="Proteomes" id="UP001146793"/>
    </source>
</evidence>
<dbReference type="InterPro" id="IPR002110">
    <property type="entry name" value="Ankyrin_rpt"/>
</dbReference>
<dbReference type="EMBL" id="JANTQA010000036">
    <property type="protein sequence ID" value="KAJ3436349.1"/>
    <property type="molecule type" value="Genomic_DNA"/>
</dbReference>
<accession>A0AAV7Z3G2</accession>
<keyword evidence="2 3" id="KW-0040">ANK repeat</keyword>
<feature type="repeat" description="ANK" evidence="3">
    <location>
        <begin position="62"/>
        <end position="98"/>
    </location>
</feature>
<dbReference type="SUPFAM" id="SSF48403">
    <property type="entry name" value="Ankyrin repeat"/>
    <property type="match status" value="1"/>
</dbReference>
<dbReference type="Pfam" id="PF12796">
    <property type="entry name" value="Ank_2"/>
    <property type="match status" value="1"/>
</dbReference>
<keyword evidence="8" id="KW-1185">Reference proteome</keyword>
<dbReference type="InterPro" id="IPR000210">
    <property type="entry name" value="BTB/POZ_dom"/>
</dbReference>
<keyword evidence="1" id="KW-0677">Repeat</keyword>
<sequence>MAIFEAIKNGKLDKIQELVKKESVLSKTDNNKNLPIHCALQYACELEFIKLLCKPEIVNSKNKDTPLHIATRFYQEEDGFQIIQYLIDQGADVNAQDKQTPLHRACFHGCSPGIIKLLLNNGSNPLSEIKKTPLHSACEGNQEPKVLKLLLDRISPKMVNKPISFKKNISKRNLQILSDFQNYCPLHLLVSNEEPCLESIQMLLYYGADPTLDVNGTEKLKIQDLYQSEEIDQIFIQFNSIIEDFGQLIDNSNLSDSKMNTTDFNSSIFEFRCERPYSTDCQRNLNRMEKDDMIPFREWLYTGESENMKIVKKVAKEIGISGKKIKKKTKKKGFLADLRKYYLQDKTKDFTIIAESKEIKVHKVVLAARSKYFRKFFTENPKQTSIEQSESYESWMVMIKFFYIDEIDDGVGNNHIEELREMEESLELNENSLFLTQLDLINLTVN</sequence>
<organism evidence="5 7">
    <name type="scientific">Anaeramoeba flamelloides</name>
    <dbReference type="NCBI Taxonomy" id="1746091"/>
    <lineage>
        <taxon>Eukaryota</taxon>
        <taxon>Metamonada</taxon>
        <taxon>Anaeramoebidae</taxon>
        <taxon>Anaeramoeba</taxon>
    </lineage>
</organism>
<dbReference type="InterPro" id="IPR011333">
    <property type="entry name" value="SKP1/BTB/POZ_sf"/>
</dbReference>
<evidence type="ECO:0000259" key="4">
    <source>
        <dbReference type="PROSITE" id="PS50097"/>
    </source>
</evidence>
<evidence type="ECO:0000256" key="2">
    <source>
        <dbReference type="ARBA" id="ARBA00023043"/>
    </source>
</evidence>
<dbReference type="PROSITE" id="PS50297">
    <property type="entry name" value="ANK_REP_REGION"/>
    <property type="match status" value="2"/>
</dbReference>
<evidence type="ECO:0000313" key="8">
    <source>
        <dbReference type="Proteomes" id="UP001150062"/>
    </source>
</evidence>
<protein>
    <submittedName>
        <fullName evidence="5 6">Ankyrin repeat</fullName>
    </submittedName>
</protein>
<dbReference type="AlphaFoldDB" id="A0AAV7Z3G2"/>
<reference evidence="5" key="2">
    <citation type="submission" date="2022-08" db="EMBL/GenBank/DDBJ databases">
        <title>Novel sulphate-reducing endosymbionts in the free-living metamonad Anaeramoeba.</title>
        <authorList>
            <person name="Jerlstrom-Hultqvist J."/>
            <person name="Cepicka I."/>
            <person name="Gallot-Lavallee L."/>
            <person name="Salas-Leiva D."/>
            <person name="Curtis B.A."/>
            <person name="Zahonova K."/>
            <person name="Pipaliya S."/>
            <person name="Dacks J."/>
            <person name="Roger A.J."/>
        </authorList>
    </citation>
    <scope>NUCLEOTIDE SEQUENCE</scope>
    <source>
        <strain evidence="5">Busselton2</strain>
    </source>
</reference>
<evidence type="ECO:0000256" key="3">
    <source>
        <dbReference type="PROSITE-ProRule" id="PRU00023"/>
    </source>
</evidence>
<dbReference type="InterPro" id="IPR036770">
    <property type="entry name" value="Ankyrin_rpt-contain_sf"/>
</dbReference>
<dbReference type="CDD" id="cd18186">
    <property type="entry name" value="BTB_POZ_ZBTB_KLHL-like"/>
    <property type="match status" value="1"/>
</dbReference>
<dbReference type="SUPFAM" id="SSF54695">
    <property type="entry name" value="POZ domain"/>
    <property type="match status" value="1"/>
</dbReference>
<comment type="caution">
    <text evidence="5">The sequence shown here is derived from an EMBL/GenBank/DDBJ whole genome shotgun (WGS) entry which is preliminary data.</text>
</comment>
<feature type="repeat" description="ANK" evidence="3">
    <location>
        <begin position="97"/>
        <end position="124"/>
    </location>
</feature>
<dbReference type="PROSITE" id="PS50088">
    <property type="entry name" value="ANK_REPEAT"/>
    <property type="match status" value="2"/>
</dbReference>
<evidence type="ECO:0000313" key="6">
    <source>
        <dbReference type="EMBL" id="KAJ6244513.1"/>
    </source>
</evidence>
<dbReference type="Pfam" id="PF00651">
    <property type="entry name" value="BTB"/>
    <property type="match status" value="1"/>
</dbReference>
<dbReference type="EMBL" id="JAOAOG010000163">
    <property type="protein sequence ID" value="KAJ6244513.1"/>
    <property type="molecule type" value="Genomic_DNA"/>
</dbReference>
<dbReference type="Gene3D" id="3.30.710.10">
    <property type="entry name" value="Potassium Channel Kv1.1, Chain A"/>
    <property type="match status" value="1"/>
</dbReference>
<dbReference type="SMART" id="SM00248">
    <property type="entry name" value="ANK"/>
    <property type="match status" value="4"/>
</dbReference>
<evidence type="ECO:0000256" key="1">
    <source>
        <dbReference type="ARBA" id="ARBA00022737"/>
    </source>
</evidence>